<gene>
    <name evidence="6" type="ORF">O4G74_08525</name>
</gene>
<name>A0ABT4LUT5_9PROT</name>
<keyword evidence="7" id="KW-1185">Reference proteome</keyword>
<keyword evidence="2 4" id="KW-0238">DNA-binding</keyword>
<feature type="domain" description="HTH tetR-type" evidence="5">
    <location>
        <begin position="9"/>
        <end position="69"/>
    </location>
</feature>
<dbReference type="InterPro" id="IPR050109">
    <property type="entry name" value="HTH-type_TetR-like_transc_reg"/>
</dbReference>
<dbReference type="InterPro" id="IPR023772">
    <property type="entry name" value="DNA-bd_HTH_TetR-type_CS"/>
</dbReference>
<dbReference type="PROSITE" id="PS01081">
    <property type="entry name" value="HTH_TETR_1"/>
    <property type="match status" value="1"/>
</dbReference>
<evidence type="ECO:0000313" key="6">
    <source>
        <dbReference type="EMBL" id="MCZ4298100.1"/>
    </source>
</evidence>
<evidence type="ECO:0000256" key="3">
    <source>
        <dbReference type="ARBA" id="ARBA00023163"/>
    </source>
</evidence>
<dbReference type="SUPFAM" id="SSF48498">
    <property type="entry name" value="Tetracyclin repressor-like, C-terminal domain"/>
    <property type="match status" value="1"/>
</dbReference>
<dbReference type="InterPro" id="IPR001647">
    <property type="entry name" value="HTH_TetR"/>
</dbReference>
<dbReference type="Proteomes" id="UP001083770">
    <property type="component" value="Unassembled WGS sequence"/>
</dbReference>
<dbReference type="InterPro" id="IPR036271">
    <property type="entry name" value="Tet_transcr_reg_TetR-rel_C_sf"/>
</dbReference>
<dbReference type="PANTHER" id="PTHR30055">
    <property type="entry name" value="HTH-TYPE TRANSCRIPTIONAL REGULATOR RUTR"/>
    <property type="match status" value="1"/>
</dbReference>
<dbReference type="PRINTS" id="PR00455">
    <property type="entry name" value="HTHTETR"/>
</dbReference>
<sequence length="195" mass="20763">MPKNDVRSARTRRKVLDASRKLFAEHGYSGVSTPKIAREAGVSRGALYHHFSDKAAILEAVIIAEYEAIASAINAGTKEQSDPMEALIEGGDLFLSAMSDPASRRLLLIEGPAVLGKFRMDELDAATTTQTLSAGIEAAQQAGCLPADIDTAALTSLMTGAYDRGAIDGFGDDSENQLAIRHAIRAIWFGLSRLA</sequence>
<dbReference type="SUPFAM" id="SSF46689">
    <property type="entry name" value="Homeodomain-like"/>
    <property type="match status" value="1"/>
</dbReference>
<dbReference type="EMBL" id="JAPWGW010000002">
    <property type="protein sequence ID" value="MCZ4298100.1"/>
    <property type="molecule type" value="Genomic_DNA"/>
</dbReference>
<organism evidence="6 7">
    <name type="scientific">Henriciella marina</name>
    <dbReference type="NCBI Taxonomy" id="453851"/>
    <lineage>
        <taxon>Bacteria</taxon>
        <taxon>Pseudomonadati</taxon>
        <taxon>Pseudomonadota</taxon>
        <taxon>Alphaproteobacteria</taxon>
        <taxon>Hyphomonadales</taxon>
        <taxon>Hyphomonadaceae</taxon>
        <taxon>Henriciella</taxon>
    </lineage>
</organism>
<feature type="DNA-binding region" description="H-T-H motif" evidence="4">
    <location>
        <begin position="32"/>
        <end position="51"/>
    </location>
</feature>
<dbReference type="Pfam" id="PF21351">
    <property type="entry name" value="TetR_C_41"/>
    <property type="match status" value="1"/>
</dbReference>
<keyword evidence="3" id="KW-0804">Transcription</keyword>
<evidence type="ECO:0000256" key="1">
    <source>
        <dbReference type="ARBA" id="ARBA00023015"/>
    </source>
</evidence>
<accession>A0ABT4LUT5</accession>
<evidence type="ECO:0000256" key="2">
    <source>
        <dbReference type="ARBA" id="ARBA00023125"/>
    </source>
</evidence>
<comment type="caution">
    <text evidence="6">The sequence shown here is derived from an EMBL/GenBank/DDBJ whole genome shotgun (WGS) entry which is preliminary data.</text>
</comment>
<reference evidence="6" key="1">
    <citation type="submission" date="2022-12" db="EMBL/GenBank/DDBJ databases">
        <title>Bacterial isolates from different developmental stages of Nematostella vectensis.</title>
        <authorList>
            <person name="Fraune S."/>
        </authorList>
    </citation>
    <scope>NUCLEOTIDE SEQUENCE</scope>
    <source>
        <strain evidence="6">G21632-S1</strain>
    </source>
</reference>
<proteinExistence type="predicted"/>
<dbReference type="RefSeq" id="WP_269402217.1">
    <property type="nucleotide sequence ID" value="NZ_JAPWGW010000002.1"/>
</dbReference>
<dbReference type="InterPro" id="IPR009057">
    <property type="entry name" value="Homeodomain-like_sf"/>
</dbReference>
<keyword evidence="1" id="KW-0805">Transcription regulation</keyword>
<dbReference type="Pfam" id="PF00440">
    <property type="entry name" value="TetR_N"/>
    <property type="match status" value="1"/>
</dbReference>
<dbReference type="Gene3D" id="1.10.357.10">
    <property type="entry name" value="Tetracycline Repressor, domain 2"/>
    <property type="match status" value="1"/>
</dbReference>
<evidence type="ECO:0000313" key="7">
    <source>
        <dbReference type="Proteomes" id="UP001083770"/>
    </source>
</evidence>
<dbReference type="PROSITE" id="PS50977">
    <property type="entry name" value="HTH_TETR_2"/>
    <property type="match status" value="1"/>
</dbReference>
<dbReference type="PANTHER" id="PTHR30055:SF234">
    <property type="entry name" value="HTH-TYPE TRANSCRIPTIONAL REGULATOR BETI"/>
    <property type="match status" value="1"/>
</dbReference>
<evidence type="ECO:0000256" key="4">
    <source>
        <dbReference type="PROSITE-ProRule" id="PRU00335"/>
    </source>
</evidence>
<protein>
    <submittedName>
        <fullName evidence="6">TetR/AcrR family transcriptional regulator</fullName>
    </submittedName>
</protein>
<dbReference type="InterPro" id="IPR049484">
    <property type="entry name" value="Rv0078-like_C"/>
</dbReference>
<evidence type="ECO:0000259" key="5">
    <source>
        <dbReference type="PROSITE" id="PS50977"/>
    </source>
</evidence>